<keyword evidence="3" id="KW-1185">Reference proteome</keyword>
<sequence>MSDDLARQQAAAQMEAARQQAQADLIAAQEAASRLAETLAQAQQSGGAR</sequence>
<proteinExistence type="predicted"/>
<evidence type="ECO:0000256" key="1">
    <source>
        <dbReference type="SAM" id="Coils"/>
    </source>
</evidence>
<feature type="coiled-coil region" evidence="1">
    <location>
        <begin position="11"/>
        <end position="45"/>
    </location>
</feature>
<dbReference type="EMBL" id="JAVREY010000122">
    <property type="protein sequence ID" value="MDT0469683.1"/>
    <property type="molecule type" value="Genomic_DNA"/>
</dbReference>
<dbReference type="RefSeq" id="WP_311701108.1">
    <property type="nucleotide sequence ID" value="NZ_JAVREY010000122.1"/>
</dbReference>
<evidence type="ECO:0000313" key="3">
    <source>
        <dbReference type="Proteomes" id="UP001183809"/>
    </source>
</evidence>
<name>A0ABU2U8X3_9ACTN</name>
<protein>
    <submittedName>
        <fullName evidence="2">Uncharacterized protein</fullName>
    </submittedName>
</protein>
<organism evidence="2 3">
    <name type="scientific">Streptomyces gibsoniae</name>
    <dbReference type="NCBI Taxonomy" id="3075529"/>
    <lineage>
        <taxon>Bacteria</taxon>
        <taxon>Bacillati</taxon>
        <taxon>Actinomycetota</taxon>
        <taxon>Actinomycetes</taxon>
        <taxon>Kitasatosporales</taxon>
        <taxon>Streptomycetaceae</taxon>
        <taxon>Streptomyces</taxon>
    </lineage>
</organism>
<gene>
    <name evidence="2" type="ORF">RM764_43270</name>
</gene>
<evidence type="ECO:0000313" key="2">
    <source>
        <dbReference type="EMBL" id="MDT0469683.1"/>
    </source>
</evidence>
<keyword evidence="1" id="KW-0175">Coiled coil</keyword>
<accession>A0ABU2U8X3</accession>
<reference evidence="3" key="1">
    <citation type="submission" date="2023-07" db="EMBL/GenBank/DDBJ databases">
        <title>30 novel species of actinomycetes from the DSMZ collection.</title>
        <authorList>
            <person name="Nouioui I."/>
        </authorList>
    </citation>
    <scope>NUCLEOTIDE SEQUENCE [LARGE SCALE GENOMIC DNA]</scope>
    <source>
        <strain evidence="3">DSM 41699</strain>
    </source>
</reference>
<dbReference type="Proteomes" id="UP001183809">
    <property type="component" value="Unassembled WGS sequence"/>
</dbReference>
<comment type="caution">
    <text evidence="2">The sequence shown here is derived from an EMBL/GenBank/DDBJ whole genome shotgun (WGS) entry which is preliminary data.</text>
</comment>